<evidence type="ECO:0000256" key="5">
    <source>
        <dbReference type="PIRSR" id="PIRSR640255-2"/>
    </source>
</evidence>
<proteinExistence type="inferred from homology"/>
<keyword evidence="6" id="KW-0732">Signal</keyword>
<keyword evidence="5" id="KW-0479">Metal-binding</keyword>
<sequence>MWSLVVLSFCFVQTVLSQCTVNVKTDLTFPEPVFLKNDNLWIPKNGQLTWAFGESSVIACPKNNVVNILQETALLTCVGASTFLLNGLPINASGIVCAKVVTGDLQLTSDQCENGGTIRNIGFDIAGIGFVKHFSVCYNSQTASAIYTKHVIHGDSIADSIVESYRPSFKVTGVPSSVMVDTSYTIKAQQTRLADLLGSSTQAAKYVNSTNYLARGHLTPDADGIFRTWQWDTYFYVNVAPQWQKVNGGNWLTVEKIARNIADRLQRDLLVYTGTFDVLTLPHTNGTQVSITLSANGITVPKWTWKIIKSPSSNAAIAFVTSNDPYRTSIASSELLCPDVCALYGWSNAALQTFSKGFTYCCTTDSLRGNVNSVPLDATAINVLSA</sequence>
<dbReference type="GO" id="GO:0000014">
    <property type="term" value="F:single-stranded DNA endodeoxyribonuclease activity"/>
    <property type="evidence" value="ECO:0007669"/>
    <property type="project" value="TreeGrafter"/>
</dbReference>
<evidence type="ECO:0000313" key="10">
    <source>
        <dbReference type="Proteomes" id="UP000076407"/>
    </source>
</evidence>
<dbReference type="SMART" id="SM00892">
    <property type="entry name" value="Endonuclease_NS"/>
    <property type="match status" value="1"/>
</dbReference>
<evidence type="ECO:0000256" key="6">
    <source>
        <dbReference type="SAM" id="SignalP"/>
    </source>
</evidence>
<comment type="similarity">
    <text evidence="1">Belongs to the DNA/RNA non-specific endonuclease family.</text>
</comment>
<dbReference type="FunFam" id="3.40.570.10:FF:000007">
    <property type="entry name" value="Alkaline nuclease"/>
    <property type="match status" value="1"/>
</dbReference>
<feature type="binding site" evidence="5">
    <location>
        <position position="247"/>
    </location>
    <ligand>
        <name>Mg(2+)</name>
        <dbReference type="ChEBI" id="CHEBI:18420"/>
        <note>catalytic</note>
    </ligand>
</feature>
<dbReference type="InterPro" id="IPR044929">
    <property type="entry name" value="DNA/RNA_non-sp_Endonuclease_sf"/>
</dbReference>
<evidence type="ECO:0000256" key="4">
    <source>
        <dbReference type="PIRSR" id="PIRSR640255-1"/>
    </source>
</evidence>
<dbReference type="InterPro" id="IPR001604">
    <property type="entry name" value="Endo_G_ENPP1-like_dom"/>
</dbReference>
<dbReference type="EnsemblMetazoa" id="AQUA011790-RA">
    <property type="protein sequence ID" value="AQUA011790-PA"/>
    <property type="gene ID" value="AQUA011790"/>
</dbReference>
<keyword evidence="2" id="KW-0540">Nuclease</keyword>
<dbReference type="Pfam" id="PF01223">
    <property type="entry name" value="Endonuclease_NS"/>
    <property type="match status" value="1"/>
</dbReference>
<evidence type="ECO:0000256" key="2">
    <source>
        <dbReference type="ARBA" id="ARBA00022722"/>
    </source>
</evidence>
<dbReference type="GO" id="GO:0005743">
    <property type="term" value="C:mitochondrial inner membrane"/>
    <property type="evidence" value="ECO:0007669"/>
    <property type="project" value="TreeGrafter"/>
</dbReference>
<keyword evidence="3" id="KW-0255">Endonuclease</keyword>
<keyword evidence="3" id="KW-0378">Hydrolase</keyword>
<dbReference type="PANTHER" id="PTHR13966">
    <property type="entry name" value="ENDONUCLEASE RELATED"/>
    <property type="match status" value="1"/>
</dbReference>
<evidence type="ECO:0000256" key="1">
    <source>
        <dbReference type="ARBA" id="ARBA00010052"/>
    </source>
</evidence>
<dbReference type="InterPro" id="IPR040255">
    <property type="entry name" value="Non-specific_endonuclease"/>
</dbReference>
<dbReference type="AlphaFoldDB" id="A0A182XPI8"/>
<feature type="signal peptide" evidence="6">
    <location>
        <begin position="1"/>
        <end position="17"/>
    </location>
</feature>
<dbReference type="GO" id="GO:0004521">
    <property type="term" value="F:RNA endonuclease activity"/>
    <property type="evidence" value="ECO:0007669"/>
    <property type="project" value="TreeGrafter"/>
</dbReference>
<protein>
    <recommendedName>
        <fullName evidence="11">DNA/RNA non-specific endonuclease domain-containing protein</fullName>
    </recommendedName>
</protein>
<dbReference type="GO" id="GO:0006309">
    <property type="term" value="P:apoptotic DNA fragmentation"/>
    <property type="evidence" value="ECO:0007669"/>
    <property type="project" value="TreeGrafter"/>
</dbReference>
<dbReference type="InterPro" id="IPR044925">
    <property type="entry name" value="His-Me_finger_sf"/>
</dbReference>
<dbReference type="GO" id="GO:0005634">
    <property type="term" value="C:nucleus"/>
    <property type="evidence" value="ECO:0007669"/>
    <property type="project" value="TreeGrafter"/>
</dbReference>
<dbReference type="PANTHER" id="PTHR13966:SF17">
    <property type="entry name" value="ENDONUCLEASE-RELATED"/>
    <property type="match status" value="1"/>
</dbReference>
<accession>A0A182XPI8</accession>
<keyword evidence="10" id="KW-1185">Reference proteome</keyword>
<feature type="chain" id="PRO_5008143380" description="DNA/RNA non-specific endonuclease domain-containing protein" evidence="6">
    <location>
        <begin position="18"/>
        <end position="386"/>
    </location>
</feature>
<dbReference type="GO" id="GO:0003676">
    <property type="term" value="F:nucleic acid binding"/>
    <property type="evidence" value="ECO:0007669"/>
    <property type="project" value="InterPro"/>
</dbReference>
<dbReference type="SUPFAM" id="SSF54060">
    <property type="entry name" value="His-Me finger endonucleases"/>
    <property type="match status" value="1"/>
</dbReference>
<dbReference type="Gene3D" id="3.40.570.10">
    <property type="entry name" value="Extracellular Endonuclease, subunit A"/>
    <property type="match status" value="1"/>
</dbReference>
<dbReference type="InterPro" id="IPR020821">
    <property type="entry name" value="ENPP1-3/EXOG-like_nuc-like"/>
</dbReference>
<evidence type="ECO:0000256" key="3">
    <source>
        <dbReference type="ARBA" id="ARBA00022759"/>
    </source>
</evidence>
<organism evidence="9 10">
    <name type="scientific">Anopheles quadriannulatus</name>
    <name type="common">Mosquito</name>
    <dbReference type="NCBI Taxonomy" id="34691"/>
    <lineage>
        <taxon>Eukaryota</taxon>
        <taxon>Metazoa</taxon>
        <taxon>Ecdysozoa</taxon>
        <taxon>Arthropoda</taxon>
        <taxon>Hexapoda</taxon>
        <taxon>Insecta</taxon>
        <taxon>Pterygota</taxon>
        <taxon>Neoptera</taxon>
        <taxon>Endopterygota</taxon>
        <taxon>Diptera</taxon>
        <taxon>Nematocera</taxon>
        <taxon>Culicoidea</taxon>
        <taxon>Culicidae</taxon>
        <taxon>Anophelinae</taxon>
        <taxon>Anopheles</taxon>
    </lineage>
</organism>
<evidence type="ECO:0000259" key="8">
    <source>
        <dbReference type="SMART" id="SM00892"/>
    </source>
</evidence>
<dbReference type="SMART" id="SM00477">
    <property type="entry name" value="NUC"/>
    <property type="match status" value="1"/>
</dbReference>
<reference evidence="9" key="1">
    <citation type="submission" date="2020-05" db="UniProtKB">
        <authorList>
            <consortium name="EnsemblMetazoa"/>
        </authorList>
    </citation>
    <scope>IDENTIFICATION</scope>
    <source>
        <strain evidence="9">SANGQUA</strain>
    </source>
</reference>
<evidence type="ECO:0000259" key="7">
    <source>
        <dbReference type="SMART" id="SM00477"/>
    </source>
</evidence>
<dbReference type="GO" id="GO:0046872">
    <property type="term" value="F:metal ion binding"/>
    <property type="evidence" value="ECO:0007669"/>
    <property type="project" value="UniProtKB-KW"/>
</dbReference>
<feature type="active site" description="Proton acceptor" evidence="4">
    <location>
        <position position="217"/>
    </location>
</feature>
<evidence type="ECO:0000313" key="9">
    <source>
        <dbReference type="EnsemblMetazoa" id="AQUA011790-PA"/>
    </source>
</evidence>
<dbReference type="Proteomes" id="UP000076407">
    <property type="component" value="Unassembled WGS sequence"/>
</dbReference>
<name>A0A182XPI8_ANOQN</name>
<feature type="domain" description="ENPP1-3/EXOG-like endonuclease/phosphodiesterase" evidence="7">
    <location>
        <begin position="131"/>
        <end position="351"/>
    </location>
</feature>
<feature type="domain" description="DNA/RNA non-specific endonuclease/pyrophosphatase/phosphodiesterase" evidence="8">
    <location>
        <begin position="130"/>
        <end position="367"/>
    </location>
</feature>
<dbReference type="VEuPathDB" id="VectorBase:AQUA011790"/>
<evidence type="ECO:0008006" key="11">
    <source>
        <dbReference type="Google" id="ProtNLM"/>
    </source>
</evidence>